<dbReference type="Proteomes" id="UP000637239">
    <property type="component" value="Chromosome 2"/>
</dbReference>
<name>A0A7R7ZLD4_ASPCH</name>
<proteinExistence type="predicted"/>
<feature type="region of interest" description="Disordered" evidence="2">
    <location>
        <begin position="804"/>
        <end position="834"/>
    </location>
</feature>
<feature type="compositionally biased region" description="Polar residues" evidence="2">
    <location>
        <begin position="323"/>
        <end position="336"/>
    </location>
</feature>
<dbReference type="SUPFAM" id="SSF46785">
    <property type="entry name" value="Winged helix' DNA-binding domain"/>
    <property type="match status" value="1"/>
</dbReference>
<feature type="region of interest" description="Disordered" evidence="2">
    <location>
        <begin position="1"/>
        <end position="68"/>
    </location>
</feature>
<feature type="domain" description="RFX-type winged-helix" evidence="3">
    <location>
        <begin position="244"/>
        <end position="318"/>
    </location>
</feature>
<feature type="region of interest" description="Disordered" evidence="2">
    <location>
        <begin position="180"/>
        <end position="204"/>
    </location>
</feature>
<feature type="region of interest" description="Disordered" evidence="2">
    <location>
        <begin position="322"/>
        <end position="387"/>
    </location>
</feature>
<feature type="compositionally biased region" description="Low complexity" evidence="2">
    <location>
        <begin position="9"/>
        <end position="20"/>
    </location>
</feature>
<dbReference type="FunFam" id="1.10.10.10:FF:000119">
    <property type="entry name" value="DNA damage and replication checkpoint protein"/>
    <property type="match status" value="1"/>
</dbReference>
<dbReference type="GO" id="GO:0000978">
    <property type="term" value="F:RNA polymerase II cis-regulatory region sequence-specific DNA binding"/>
    <property type="evidence" value="ECO:0007669"/>
    <property type="project" value="TreeGrafter"/>
</dbReference>
<dbReference type="RefSeq" id="XP_043133544.1">
    <property type="nucleotide sequence ID" value="XM_043284788.1"/>
</dbReference>
<sequence>MLPPEMGRAASQSSSAASQSTQIVPPHSRPGTADPMRARSEHVISRNSRRPRSRGSTASIHSQQTQDQNVTDGFAQFLPTQQATGHNVFGNNPEDIIMRFGPNLSHPVHGTSLDPTLPDAHHPVMPRAEDFSHHALQTHAISQQAMPPELAGHGLSGVSMSQYQSLYDNGIENHVPEHMLEDNDNSEAGGGKKKKGSSSSLANDNELRKLLRQYEGYSLKQMAAEVLKHEGAGGKAEKVKQVFAMIWLRENCRKSSGSVRRDRVYCCYAEKCGTERVSVLNPASFGKLVRIIFPNVQTRRLGVRGESKYHYVDLTVIEEKQQKPQSLGSQLSSNASVPPENRAEDALSKGYVGKHDKHNDHYRRSDKGNSAGAVPPPPADTAVFPSPTASFAPRMSASLPTVGCDCHSASRGDLEPPMTLENVGSHAGKMIHHMLRFPSADTYCVDNDSLQLPDIHPYLPPNADLKVAAALAALYRSHCISVIDSFRYCKERNLLRYFSAFHGTLTVPVQKLLTHLDIAPWIKECDWLMYQKMIAFVAPLTTQVVPKLVLDAFSSISQRLTAHITETFKSQPAHVSLARLIPANIFCSLLRHMLDVNQSANAAAAWLCHPDNRNQMWFDFKTLIDPKEMISKANIPRCAERVTEQILKHDIRALLTPVSDPSVAPCQPFFGTPDTEDDIQAHKYPVQSSTGDDYNFPDKWVSFILNLALMFPNHRTQCVIEKADALWDCVLRRLTLGGAQSFSAWWMTKVFFHEMMVWQTEQGGFMRSSPSTLQNATLRTESSEMNNFAMRQPSFAISDKNDTVMATESQQDRQSVSRAPSTAATSEAPQNQEQCLNGRRMETESNQSNLDNPKPTTVAENIANFHAGNNDDSAIDLDDDSMLMSVGKYGDMMASDPADAEGDVVVI</sequence>
<dbReference type="GO" id="GO:0000981">
    <property type="term" value="F:DNA-binding transcription factor activity, RNA polymerase II-specific"/>
    <property type="evidence" value="ECO:0007669"/>
    <property type="project" value="TreeGrafter"/>
</dbReference>
<dbReference type="InterPro" id="IPR003150">
    <property type="entry name" value="DNA-bd_RFX"/>
</dbReference>
<keyword evidence="5" id="KW-1185">Reference proteome</keyword>
<keyword evidence="1" id="KW-0238">DNA-binding</keyword>
<feature type="compositionally biased region" description="Polar residues" evidence="2">
    <location>
        <begin position="57"/>
        <end position="68"/>
    </location>
</feature>
<accession>A0A7R7ZLD4</accession>
<dbReference type="Pfam" id="PF25340">
    <property type="entry name" value="BCD_RFX"/>
    <property type="match status" value="1"/>
</dbReference>
<dbReference type="InterPro" id="IPR036388">
    <property type="entry name" value="WH-like_DNA-bd_sf"/>
</dbReference>
<evidence type="ECO:0000256" key="1">
    <source>
        <dbReference type="ARBA" id="ARBA00023125"/>
    </source>
</evidence>
<evidence type="ECO:0000256" key="2">
    <source>
        <dbReference type="SAM" id="MobiDB-lite"/>
    </source>
</evidence>
<dbReference type="Gene3D" id="1.10.10.10">
    <property type="entry name" value="Winged helix-like DNA-binding domain superfamily/Winged helix DNA-binding domain"/>
    <property type="match status" value="1"/>
</dbReference>
<dbReference type="GeneID" id="66979381"/>
<protein>
    <recommendedName>
        <fullName evidence="3">RFX-type winged-helix domain-containing protein</fullName>
    </recommendedName>
</protein>
<evidence type="ECO:0000313" key="4">
    <source>
        <dbReference type="EMBL" id="BCR85022.1"/>
    </source>
</evidence>
<dbReference type="InterPro" id="IPR039779">
    <property type="entry name" value="RFX-like"/>
</dbReference>
<gene>
    <name evidence="4" type="ORF">ACHE_20480A</name>
</gene>
<dbReference type="PANTHER" id="PTHR12619:SF5">
    <property type="entry name" value="TRANSCRIPTION FACTOR RFX4"/>
    <property type="match status" value="1"/>
</dbReference>
<dbReference type="Pfam" id="PF02257">
    <property type="entry name" value="RFX_DNA_binding"/>
    <property type="match status" value="1"/>
</dbReference>
<evidence type="ECO:0000313" key="5">
    <source>
        <dbReference type="Proteomes" id="UP000637239"/>
    </source>
</evidence>
<reference evidence="4" key="2">
    <citation type="submission" date="2021-02" db="EMBL/GenBank/DDBJ databases">
        <title>Aspergillus chevalieri M1 genome sequence.</title>
        <authorList>
            <person name="Kadooka C."/>
            <person name="Mori K."/>
            <person name="Futagami T."/>
        </authorList>
    </citation>
    <scope>NUCLEOTIDE SEQUENCE</scope>
    <source>
        <strain evidence="4">M1</strain>
    </source>
</reference>
<organism evidence="4 5">
    <name type="scientific">Aspergillus chevalieri</name>
    <name type="common">Eurotium chevalieri</name>
    <dbReference type="NCBI Taxonomy" id="182096"/>
    <lineage>
        <taxon>Eukaryota</taxon>
        <taxon>Fungi</taxon>
        <taxon>Dikarya</taxon>
        <taxon>Ascomycota</taxon>
        <taxon>Pezizomycotina</taxon>
        <taxon>Eurotiomycetes</taxon>
        <taxon>Eurotiomycetidae</taxon>
        <taxon>Eurotiales</taxon>
        <taxon>Aspergillaceae</taxon>
        <taxon>Aspergillus</taxon>
        <taxon>Aspergillus subgen. Aspergillus</taxon>
    </lineage>
</organism>
<dbReference type="PROSITE" id="PS51526">
    <property type="entry name" value="RFX_DBD"/>
    <property type="match status" value="1"/>
</dbReference>
<dbReference type="AlphaFoldDB" id="A0A7R7ZLD4"/>
<dbReference type="EMBL" id="AP024417">
    <property type="protein sequence ID" value="BCR85022.1"/>
    <property type="molecule type" value="Genomic_DNA"/>
</dbReference>
<dbReference type="InterPro" id="IPR036390">
    <property type="entry name" value="WH_DNA-bd_sf"/>
</dbReference>
<evidence type="ECO:0000259" key="3">
    <source>
        <dbReference type="PROSITE" id="PS51526"/>
    </source>
</evidence>
<feature type="compositionally biased region" description="Basic and acidic residues" evidence="2">
    <location>
        <begin position="341"/>
        <end position="367"/>
    </location>
</feature>
<dbReference type="PANTHER" id="PTHR12619">
    <property type="entry name" value="RFX TRANSCRIPTION FACTOR FAMILY"/>
    <property type="match status" value="1"/>
</dbReference>
<reference evidence="4" key="1">
    <citation type="submission" date="2021-01" db="EMBL/GenBank/DDBJ databases">
        <authorList>
            <consortium name="Aspergillus chevalieri M1 genome sequencing consortium"/>
            <person name="Kazuki M."/>
            <person name="Futagami T."/>
        </authorList>
    </citation>
    <scope>NUCLEOTIDE SEQUENCE</scope>
    <source>
        <strain evidence="4">M1</strain>
    </source>
</reference>
<dbReference type="KEGG" id="ache:ACHE_20480A"/>
<dbReference type="InterPro" id="IPR057321">
    <property type="entry name" value="RFX1-4/6/8-like_BCD"/>
</dbReference>